<dbReference type="NCBIfam" id="NF008292">
    <property type="entry name" value="PRK11072.1"/>
    <property type="match status" value="1"/>
</dbReference>
<evidence type="ECO:0000256" key="6">
    <source>
        <dbReference type="ARBA" id="ARBA00023268"/>
    </source>
</evidence>
<protein>
    <recommendedName>
        <fullName evidence="7">Bifunctional glutamine synthetase adenylyltransferase/adenylyl-removing enzyme</fullName>
    </recommendedName>
    <alternativeName>
        <fullName evidence="7">ATP:glutamine synthetase adenylyltransferase</fullName>
    </alternativeName>
    <alternativeName>
        <fullName evidence="7">ATase</fullName>
    </alternativeName>
    <domain>
        <recommendedName>
            <fullName evidence="7">Glutamine synthetase adenylyl-L-tyrosine phosphorylase</fullName>
            <ecNumber evidence="7">2.7.7.89</ecNumber>
        </recommendedName>
        <alternativeName>
            <fullName evidence="7">Adenylyl removase</fullName>
            <shortName evidence="7">AR</shortName>
            <shortName evidence="7">AT-N</shortName>
        </alternativeName>
    </domain>
    <domain>
        <recommendedName>
            <fullName evidence="7">Glutamine synthetase adenylyl transferase</fullName>
            <ecNumber evidence="7">2.7.7.42</ecNumber>
        </recommendedName>
        <alternativeName>
            <fullName evidence="7">Adenylyl transferase</fullName>
            <shortName evidence="7">AT</shortName>
            <shortName evidence="7">AT-C</shortName>
        </alternativeName>
    </domain>
</protein>
<evidence type="ECO:0000313" key="10">
    <source>
        <dbReference type="EMBL" id="PZF77734.1"/>
    </source>
</evidence>
<dbReference type="GO" id="GO:0047388">
    <property type="term" value="F:[glutamine synthetase]-adenylyl-L-tyrosine phosphorylase activity"/>
    <property type="evidence" value="ECO:0007669"/>
    <property type="project" value="UniProtKB-EC"/>
</dbReference>
<dbReference type="HAMAP" id="MF_00802">
    <property type="entry name" value="GlnE"/>
    <property type="match status" value="1"/>
</dbReference>
<feature type="domain" description="Glutamate-ammonia ligase adenylyltransferase repeated" evidence="8">
    <location>
        <begin position="580"/>
        <end position="821"/>
    </location>
</feature>
<dbReference type="Gene3D" id="3.30.460.10">
    <property type="entry name" value="Beta Polymerase, domain 2"/>
    <property type="match status" value="2"/>
</dbReference>
<dbReference type="PANTHER" id="PTHR30621:SF0">
    <property type="entry name" value="BIFUNCTIONAL GLUTAMINE SYNTHETASE ADENYLYLTRANSFERASE_ADENYLYL-REMOVING ENZYME"/>
    <property type="match status" value="1"/>
</dbReference>
<proteinExistence type="inferred from homology"/>
<keyword evidence="5 7" id="KW-0460">Magnesium</keyword>
<dbReference type="NCBIfam" id="NF010706">
    <property type="entry name" value="PRK14108.1"/>
    <property type="match status" value="1"/>
</dbReference>
<comment type="caution">
    <text evidence="10">The sequence shown here is derived from an EMBL/GenBank/DDBJ whole genome shotgun (WGS) entry which is preliminary data.</text>
</comment>
<keyword evidence="2 7" id="KW-0548">Nucleotidyltransferase</keyword>
<keyword evidence="1 7" id="KW-0808">Transferase</keyword>
<comment type="cofactor">
    <cofactor evidence="7">
        <name>Mg(2+)</name>
        <dbReference type="ChEBI" id="CHEBI:18420"/>
    </cofactor>
</comment>
<dbReference type="Proteomes" id="UP000248795">
    <property type="component" value="Unassembled WGS sequence"/>
</dbReference>
<dbReference type="Gene3D" id="1.20.120.1510">
    <property type="match status" value="1"/>
</dbReference>
<feature type="domain" description="PII-uridylyltransferase/Glutamine-synthetase adenylyltransferase" evidence="9">
    <location>
        <begin position="860"/>
        <end position="932"/>
    </location>
</feature>
<dbReference type="PANTHER" id="PTHR30621">
    <property type="entry name" value="GLUTAMINE SYNTHETASE ADENYLYLTRANSFERASE"/>
    <property type="match status" value="1"/>
</dbReference>
<evidence type="ECO:0000256" key="5">
    <source>
        <dbReference type="ARBA" id="ARBA00022842"/>
    </source>
</evidence>
<dbReference type="CDD" id="cd05401">
    <property type="entry name" value="NT_GlnE_GlnD_like"/>
    <property type="match status" value="2"/>
</dbReference>
<comment type="catalytic activity">
    <reaction evidence="7">
        <text>[glutamine synthetase]-L-tyrosine + ATP = [glutamine synthetase]-O(4)-(5'-adenylyl)-L-tyrosine + diphosphate</text>
        <dbReference type="Rhea" id="RHEA:18589"/>
        <dbReference type="Rhea" id="RHEA-COMP:10660"/>
        <dbReference type="Rhea" id="RHEA-COMP:10661"/>
        <dbReference type="ChEBI" id="CHEBI:30616"/>
        <dbReference type="ChEBI" id="CHEBI:33019"/>
        <dbReference type="ChEBI" id="CHEBI:46858"/>
        <dbReference type="ChEBI" id="CHEBI:83624"/>
        <dbReference type="EC" id="2.7.7.42"/>
    </reaction>
</comment>
<dbReference type="EC" id="2.7.7.89" evidence="7"/>
<dbReference type="GO" id="GO:0005829">
    <property type="term" value="C:cytosol"/>
    <property type="evidence" value="ECO:0007669"/>
    <property type="project" value="TreeGrafter"/>
</dbReference>
<dbReference type="GO" id="GO:0005524">
    <property type="term" value="F:ATP binding"/>
    <property type="evidence" value="ECO:0007669"/>
    <property type="project" value="UniProtKB-UniRule"/>
</dbReference>
<comment type="similarity">
    <text evidence="7">Belongs to the GlnE family.</text>
</comment>
<dbReference type="Pfam" id="PF08335">
    <property type="entry name" value="GlnD_UR_UTase"/>
    <property type="match status" value="2"/>
</dbReference>
<dbReference type="Gene3D" id="1.20.120.330">
    <property type="entry name" value="Nucleotidyltransferases domain 2"/>
    <property type="match status" value="2"/>
</dbReference>
<dbReference type="InterPro" id="IPR043519">
    <property type="entry name" value="NT_sf"/>
</dbReference>
<evidence type="ECO:0000313" key="11">
    <source>
        <dbReference type="Proteomes" id="UP000248795"/>
    </source>
</evidence>
<dbReference type="InterPro" id="IPR023057">
    <property type="entry name" value="GlnE"/>
</dbReference>
<evidence type="ECO:0000256" key="2">
    <source>
        <dbReference type="ARBA" id="ARBA00022695"/>
    </source>
</evidence>
<comment type="function">
    <text evidence="7">Involved in the regulation of glutamine synthetase GlnA, a key enzyme in the process to assimilate ammonia. When cellular nitrogen levels are high, the C-terminal adenylyl transferase (AT) inactivates GlnA by covalent transfer of an adenylyl group from ATP to specific tyrosine residue of GlnA, thus reducing its activity. Conversely, when nitrogen levels are low, the N-terminal adenylyl removase (AR) activates GlnA by removing the adenylyl group by phosphorolysis, increasing its activity. The regulatory region of GlnE binds the signal transduction protein PII (GlnB) which indicates the nitrogen status of the cell.</text>
</comment>
<evidence type="ECO:0000256" key="7">
    <source>
        <dbReference type="HAMAP-Rule" id="MF_00802"/>
    </source>
</evidence>
<dbReference type="SUPFAM" id="SSF81593">
    <property type="entry name" value="Nucleotidyltransferase substrate binding subunit/domain"/>
    <property type="match status" value="2"/>
</dbReference>
<sequence length="986" mass="106828">MTPEEGPRSVASAARFLFSQTCPKTPGMLLPPPQPALDNAAIALFRAEMPPGAIPAEKAALAENIAGASPYLRQLMLRDPAFAACVFREDPDQLLGLQLAGLRHVDPALSQAEVMARLRQVKKRVALLCAVADLSGTWDVEQVTVALTDLADAALSAAISWLLADYARQGKVTLADPAQPQAQCGYVALAMGKQGAHELNYSSDIDLIILYDALTPLLGDSQEAATFFVRFTRRLVQLMQDVTEDGYVFRTDLRLRPDPRATQVAISIDAAEIYYLNQGQNWERAAMIKARPCAGDTALGDEFLSRLRPYIWRKYLDFAAIADVQSMKRQIHAVKGHGEVKVRGHNLKLGRGGIREIEFFVQTQQLIAGGRNPKLRGRSTIAMLEALADAQWITHEAASELTSAYRFLRAIEHRVQMVNDEQTHTLPADDPAFESMARFCGFADGGSFEAEVRRVLECVQGHYSRLFESAEELGTAGGSLVFTGGEDDPETIETLSRMGYRSPSEVSATIRGWHFGRYAATRSAKARELLTELMPKLLTALAAMGDADLAFLAFDKFLSGLPAGVQLFSLLKANPRLLDLLATILGSAPRLAEQLSRRPKVLDAVLDPGFFTSLPSEAEMAQLIAAAMPEGVETDEVADRARIVGKEQAFRIGVRVLSETAGAAETGLAFSQLAGLLLGRLHRAVTEDQLRRNGHVPGGRSAVIAMGKLGGNEMTAGSDLDLIIIYDAAQGAEMSEGAKPLSVNQYYARLSQRLIAAISAPTAEGVLYEVDMRLRPSGSKGPVAASLSSFESYHRDSAWTWEKLALTRARPVCGDPGLMTELAAHIRAALCEPRDDAKVRADVVDMRKLMLKEQGSGGVWDVKRARGGLVELEFIAQTLQLIHAHAHPHVLDTNTLAALEKLHRAGLLADADHAALKRAGLLYHRLTQMLRLCLDGPYDPAKALPALNLLVANAAVTPDIATAEALLAESQSEVAEVFDRLVGPAS</sequence>
<evidence type="ECO:0000259" key="8">
    <source>
        <dbReference type="Pfam" id="PF03710"/>
    </source>
</evidence>
<dbReference type="Pfam" id="PF03710">
    <property type="entry name" value="GlnE"/>
    <property type="match status" value="2"/>
</dbReference>
<dbReference type="AlphaFoldDB" id="A0A2W2BBX5"/>
<dbReference type="InterPro" id="IPR013546">
    <property type="entry name" value="PII_UdlTrfase/GS_AdlTrfase"/>
</dbReference>
<evidence type="ECO:0000256" key="3">
    <source>
        <dbReference type="ARBA" id="ARBA00022741"/>
    </source>
</evidence>
<dbReference type="GO" id="GO:0000287">
    <property type="term" value="F:magnesium ion binding"/>
    <property type="evidence" value="ECO:0007669"/>
    <property type="project" value="UniProtKB-UniRule"/>
</dbReference>
<gene>
    <name evidence="7" type="primary">glnE</name>
    <name evidence="10" type="ORF">DK847_04690</name>
</gene>
<dbReference type="EC" id="2.7.7.42" evidence="7"/>
<evidence type="ECO:0000256" key="1">
    <source>
        <dbReference type="ARBA" id="ARBA00022679"/>
    </source>
</evidence>
<evidence type="ECO:0000259" key="9">
    <source>
        <dbReference type="Pfam" id="PF08335"/>
    </source>
</evidence>
<feature type="region of interest" description="Adenylyl removase" evidence="7">
    <location>
        <begin position="1"/>
        <end position="469"/>
    </location>
</feature>
<keyword evidence="6 7" id="KW-0511">Multifunctional enzyme</keyword>
<dbReference type="InterPro" id="IPR005190">
    <property type="entry name" value="GlnE_rpt_dom"/>
</dbReference>
<keyword evidence="3 7" id="KW-0547">Nucleotide-binding</keyword>
<accession>A0A2W2BBX5</accession>
<dbReference type="GO" id="GO:0000820">
    <property type="term" value="P:regulation of glutamine family amino acid metabolic process"/>
    <property type="evidence" value="ECO:0007669"/>
    <property type="project" value="UniProtKB-UniRule"/>
</dbReference>
<reference evidence="11" key="1">
    <citation type="submission" date="2018-06" db="EMBL/GenBank/DDBJ databases">
        <title>Aestuariibacter litoralis strain KCTC 52945T.</title>
        <authorList>
            <person name="Li X."/>
            <person name="Salam N."/>
            <person name="Li J.-L."/>
            <person name="Chen Y.-M."/>
            <person name="Yang Z.-W."/>
            <person name="Zhang L.-Y."/>
            <person name="Han M.-X."/>
            <person name="Xiao M."/>
            <person name="Li W.-J."/>
        </authorList>
    </citation>
    <scope>NUCLEOTIDE SEQUENCE [LARGE SCALE GENOMIC DNA]</scope>
    <source>
        <strain evidence="11">KCTC 52945</strain>
    </source>
</reference>
<keyword evidence="4 7" id="KW-0067">ATP-binding</keyword>
<comment type="catalytic activity">
    <reaction evidence="7">
        <text>[glutamine synthetase]-O(4)-(5'-adenylyl)-L-tyrosine + phosphate = [glutamine synthetase]-L-tyrosine + ADP</text>
        <dbReference type="Rhea" id="RHEA:43716"/>
        <dbReference type="Rhea" id="RHEA-COMP:10660"/>
        <dbReference type="Rhea" id="RHEA-COMP:10661"/>
        <dbReference type="ChEBI" id="CHEBI:43474"/>
        <dbReference type="ChEBI" id="CHEBI:46858"/>
        <dbReference type="ChEBI" id="CHEBI:83624"/>
        <dbReference type="ChEBI" id="CHEBI:456216"/>
        <dbReference type="EC" id="2.7.7.89"/>
    </reaction>
</comment>
<keyword evidence="11" id="KW-1185">Reference proteome</keyword>
<feature type="domain" description="PII-uridylyltransferase/Glutamine-synthetase adenylyltransferase" evidence="9">
    <location>
        <begin position="327"/>
        <end position="467"/>
    </location>
</feature>
<dbReference type="SUPFAM" id="SSF81301">
    <property type="entry name" value="Nucleotidyltransferase"/>
    <property type="match status" value="2"/>
</dbReference>
<organism evidence="10 11">
    <name type="scientific">Aestuariivirga litoralis</name>
    <dbReference type="NCBI Taxonomy" id="2650924"/>
    <lineage>
        <taxon>Bacteria</taxon>
        <taxon>Pseudomonadati</taxon>
        <taxon>Pseudomonadota</taxon>
        <taxon>Alphaproteobacteria</taxon>
        <taxon>Hyphomicrobiales</taxon>
        <taxon>Aestuariivirgaceae</taxon>
        <taxon>Aestuariivirga</taxon>
    </lineage>
</organism>
<evidence type="ECO:0000256" key="4">
    <source>
        <dbReference type="ARBA" id="ARBA00022840"/>
    </source>
</evidence>
<feature type="region of interest" description="Adenylyl transferase" evidence="7">
    <location>
        <begin position="474"/>
        <end position="986"/>
    </location>
</feature>
<name>A0A2W2BBX5_9HYPH</name>
<feature type="domain" description="Glutamate-ammonia ligase adenylyltransferase repeated" evidence="8">
    <location>
        <begin position="64"/>
        <end position="304"/>
    </location>
</feature>
<dbReference type="GO" id="GO:0008882">
    <property type="term" value="F:[glutamate-ammonia-ligase] adenylyltransferase activity"/>
    <property type="evidence" value="ECO:0007669"/>
    <property type="project" value="UniProtKB-UniRule"/>
</dbReference>
<dbReference type="EMBL" id="QKVK01000002">
    <property type="protein sequence ID" value="PZF77734.1"/>
    <property type="molecule type" value="Genomic_DNA"/>
</dbReference>